<keyword evidence="5" id="KW-0547">Nucleotide-binding</keyword>
<dbReference type="Pfam" id="PF00005">
    <property type="entry name" value="ABC_tran"/>
    <property type="match status" value="1"/>
</dbReference>
<dbReference type="InterPro" id="IPR017871">
    <property type="entry name" value="ABC_transporter-like_CS"/>
</dbReference>
<dbReference type="InterPro" id="IPR036640">
    <property type="entry name" value="ABC1_TM_sf"/>
</dbReference>
<dbReference type="PROSITE" id="PS00211">
    <property type="entry name" value="ABC_TRANSPORTER_1"/>
    <property type="match status" value="1"/>
</dbReference>
<sequence length="729" mass="83627">MVVASKLLRKIKSAIVILKFLVENQSRFSKFLLASGLSTSAAFILYRLCLKYTRYTKNSPKCEPLTKKKVNPALNKQFFRELTYLCKIMFPNLFSKQSFLLFIHTLTLICRTFLSIYVAKLEGLLVRNIVQKNFIMFAKKLIQWLLIAIPATTCNSLIRYLESKLDLELKTQLVKRSHRFYFDKRVYYKIALKQSDECQVDQNLTEDIDKLTNLFVHLYSSLTKPLLDIILITATLIGLAKSKNVNYVVPSLMALVVIVLTGMLIRKISPKFGKMAADVAKQKGYLRFLYGRIQTNSEEIAFYSGEKTESNLVNDNFKLLKKKLELVHNNKFWYIIVEQFLLKYVWSAAGLSMISMPLLLSDKYSPKSQIQVEDEAAEISQRTEEFTMAKNLLSSGADAVERIMTSYKELTELTGFTRRVYEMFKLFENESRNSDIPIEIDSVIEPRIKLAPEDNDQAKPGVVYESDNLKSIIVENISVQTPNGEVIVPSLSLKIDHGMNLLITGPNGCGKSSLFRILSGLWTLKSGIIHRPKLKDMFYVPQRPYLAIGTLRDQIIYPDRVEDMVQKRITDTDLMNIMEIVNLSNVVTREGGLDAISDWKDVLSGGEKQRLGLSRIFYHKPKFAFLDECTSAISIDVEGKIYHTAINDYKITLLTIAHRYTLWQYHNFILQFDGVGKWKFEELNNNLDNRLNLKQEKDKLEKILLTVPSSKERLEELCNILGEGSIALD</sequence>
<evidence type="ECO:0000256" key="1">
    <source>
        <dbReference type="ARBA" id="ARBA00004585"/>
    </source>
</evidence>
<dbReference type="GO" id="GO:0015910">
    <property type="term" value="P:long-chain fatty acid import into peroxisome"/>
    <property type="evidence" value="ECO:0007669"/>
    <property type="project" value="TreeGrafter"/>
</dbReference>
<dbReference type="CDD" id="cd03223">
    <property type="entry name" value="ABCD_peroxisomal_ALDP"/>
    <property type="match status" value="1"/>
</dbReference>
<evidence type="ECO:0000256" key="9">
    <source>
        <dbReference type="SAM" id="Phobius"/>
    </source>
</evidence>
<dbReference type="GO" id="GO:0140359">
    <property type="term" value="F:ABC-type transporter activity"/>
    <property type="evidence" value="ECO:0007669"/>
    <property type="project" value="InterPro"/>
</dbReference>
<protein>
    <submittedName>
        <fullName evidence="11">ATP-binding cassette transporter subfamily D member 2 protein</fullName>
    </submittedName>
</protein>
<dbReference type="Gene3D" id="1.20.1560.10">
    <property type="entry name" value="ABC transporter type 1, transmembrane domain"/>
    <property type="match status" value="1"/>
</dbReference>
<evidence type="ECO:0000256" key="2">
    <source>
        <dbReference type="ARBA" id="ARBA00008575"/>
    </source>
</evidence>
<accession>A0A1J0MMS6</accession>
<dbReference type="GO" id="GO:0007031">
    <property type="term" value="P:peroxisome organization"/>
    <property type="evidence" value="ECO:0007669"/>
    <property type="project" value="TreeGrafter"/>
</dbReference>
<dbReference type="GO" id="GO:0005524">
    <property type="term" value="F:ATP binding"/>
    <property type="evidence" value="ECO:0007669"/>
    <property type="project" value="UniProtKB-KW"/>
</dbReference>
<dbReference type="InterPro" id="IPR050835">
    <property type="entry name" value="ABC_transporter_sub-D"/>
</dbReference>
<dbReference type="PANTHER" id="PTHR11384">
    <property type="entry name" value="ATP-BINDING CASSETTE, SUB-FAMILY D MEMBER"/>
    <property type="match status" value="1"/>
</dbReference>
<dbReference type="EMBL" id="KX134727">
    <property type="protein sequence ID" value="APD26506.1"/>
    <property type="molecule type" value="Genomic_DNA"/>
</dbReference>
<dbReference type="FunFam" id="3.40.50.300:FF:000636">
    <property type="entry name" value="ATP-binding cassette sub-family D member 3"/>
    <property type="match status" value="1"/>
</dbReference>
<feature type="domain" description="ABC transporter" evidence="10">
    <location>
        <begin position="472"/>
        <end position="700"/>
    </location>
</feature>
<dbReference type="SUPFAM" id="SSF52540">
    <property type="entry name" value="P-loop containing nucleoside triphosphate hydrolases"/>
    <property type="match status" value="1"/>
</dbReference>
<evidence type="ECO:0000256" key="3">
    <source>
        <dbReference type="ARBA" id="ARBA00022448"/>
    </source>
</evidence>
<dbReference type="GO" id="GO:0016887">
    <property type="term" value="F:ATP hydrolysis activity"/>
    <property type="evidence" value="ECO:0007669"/>
    <property type="project" value="InterPro"/>
</dbReference>
<feature type="transmembrane region" description="Helical" evidence="9">
    <location>
        <begin position="31"/>
        <end position="50"/>
    </location>
</feature>
<reference evidence="11" key="1">
    <citation type="submission" date="2016-04" db="EMBL/GenBank/DDBJ databases">
        <title>ATP-Binding Cassette transporters in monogonont rotifer Brachionus koreanus.</title>
        <authorList>
            <person name="Jeong C.-B."/>
            <person name="Kang H.-M."/>
            <person name="Lee J.-S."/>
        </authorList>
    </citation>
    <scope>NUCLEOTIDE SEQUENCE</scope>
</reference>
<keyword evidence="4 9" id="KW-0812">Transmembrane</keyword>
<comment type="subcellular location">
    <subcellularLocation>
        <location evidence="1">Peroxisome membrane</location>
        <topology evidence="1">Multi-pass membrane protein</topology>
    </subcellularLocation>
</comment>
<evidence type="ECO:0000256" key="7">
    <source>
        <dbReference type="ARBA" id="ARBA00022989"/>
    </source>
</evidence>
<keyword evidence="6 11" id="KW-0067">ATP-binding</keyword>
<dbReference type="InterPro" id="IPR027417">
    <property type="entry name" value="P-loop_NTPase"/>
</dbReference>
<feature type="transmembrane region" description="Helical" evidence="9">
    <location>
        <begin position="99"/>
        <end position="121"/>
    </location>
</feature>
<dbReference type="PANTHER" id="PTHR11384:SF67">
    <property type="entry name" value="ATP-BINDING CASSETTE SUB-FAMILY D MEMBER 1"/>
    <property type="match status" value="1"/>
</dbReference>
<feature type="transmembrane region" description="Helical" evidence="9">
    <location>
        <begin position="225"/>
        <end position="241"/>
    </location>
</feature>
<evidence type="ECO:0000313" key="11">
    <source>
        <dbReference type="EMBL" id="APD26506.1"/>
    </source>
</evidence>
<dbReference type="GO" id="GO:0005778">
    <property type="term" value="C:peroxisomal membrane"/>
    <property type="evidence" value="ECO:0007669"/>
    <property type="project" value="UniProtKB-SubCell"/>
</dbReference>
<dbReference type="InterPro" id="IPR011527">
    <property type="entry name" value="ABC1_TM_dom"/>
</dbReference>
<dbReference type="Pfam" id="PF06472">
    <property type="entry name" value="ABC_membrane_2"/>
    <property type="match status" value="1"/>
</dbReference>
<evidence type="ECO:0000256" key="5">
    <source>
        <dbReference type="ARBA" id="ARBA00022741"/>
    </source>
</evidence>
<evidence type="ECO:0000256" key="8">
    <source>
        <dbReference type="ARBA" id="ARBA00023136"/>
    </source>
</evidence>
<dbReference type="GO" id="GO:0042760">
    <property type="term" value="P:very long-chain fatty acid catabolic process"/>
    <property type="evidence" value="ECO:0007669"/>
    <property type="project" value="TreeGrafter"/>
</dbReference>
<keyword evidence="3" id="KW-0813">Transport</keyword>
<evidence type="ECO:0000256" key="6">
    <source>
        <dbReference type="ARBA" id="ARBA00022840"/>
    </source>
</evidence>
<keyword evidence="7 9" id="KW-1133">Transmembrane helix</keyword>
<keyword evidence="8 9" id="KW-0472">Membrane</keyword>
<evidence type="ECO:0000256" key="4">
    <source>
        <dbReference type="ARBA" id="ARBA00022692"/>
    </source>
</evidence>
<dbReference type="InterPro" id="IPR003593">
    <property type="entry name" value="AAA+_ATPase"/>
</dbReference>
<dbReference type="Gene3D" id="3.40.50.300">
    <property type="entry name" value="P-loop containing nucleotide triphosphate hydrolases"/>
    <property type="match status" value="1"/>
</dbReference>
<feature type="transmembrane region" description="Helical" evidence="9">
    <location>
        <begin position="141"/>
        <end position="161"/>
    </location>
</feature>
<name>A0A1J0MMS6_9BILA</name>
<evidence type="ECO:0000259" key="10">
    <source>
        <dbReference type="PROSITE" id="PS50893"/>
    </source>
</evidence>
<feature type="transmembrane region" description="Helical" evidence="9">
    <location>
        <begin position="247"/>
        <end position="265"/>
    </location>
</feature>
<dbReference type="InterPro" id="IPR003439">
    <property type="entry name" value="ABC_transporter-like_ATP-bd"/>
</dbReference>
<proteinExistence type="inferred from homology"/>
<dbReference type="SUPFAM" id="SSF90123">
    <property type="entry name" value="ABC transporter transmembrane region"/>
    <property type="match status" value="1"/>
</dbReference>
<dbReference type="AlphaFoldDB" id="A0A1J0MMS6"/>
<dbReference type="GO" id="GO:0005324">
    <property type="term" value="F:long-chain fatty acid transmembrane transporter activity"/>
    <property type="evidence" value="ECO:0007669"/>
    <property type="project" value="TreeGrafter"/>
</dbReference>
<comment type="similarity">
    <text evidence="2">Belongs to the ABC transporter superfamily. ABCD family. Peroxisomal fatty acyl CoA transporter (TC 3.A.1.203) subfamily.</text>
</comment>
<organism evidence="11">
    <name type="scientific">Brachionus koreanus</name>
    <dbReference type="NCBI Taxonomy" id="1199090"/>
    <lineage>
        <taxon>Eukaryota</taxon>
        <taxon>Metazoa</taxon>
        <taxon>Spiralia</taxon>
        <taxon>Gnathifera</taxon>
        <taxon>Rotifera</taxon>
        <taxon>Eurotatoria</taxon>
        <taxon>Monogononta</taxon>
        <taxon>Pseudotrocha</taxon>
        <taxon>Ploima</taxon>
        <taxon>Brachionidae</taxon>
        <taxon>Brachionus</taxon>
    </lineage>
</organism>
<dbReference type="SMART" id="SM00382">
    <property type="entry name" value="AAA"/>
    <property type="match status" value="1"/>
</dbReference>
<dbReference type="PROSITE" id="PS50893">
    <property type="entry name" value="ABC_TRANSPORTER_2"/>
    <property type="match status" value="1"/>
</dbReference>
<dbReference type="GO" id="GO:0006635">
    <property type="term" value="P:fatty acid beta-oxidation"/>
    <property type="evidence" value="ECO:0007669"/>
    <property type="project" value="TreeGrafter"/>
</dbReference>